<evidence type="ECO:0000313" key="4">
    <source>
        <dbReference type="Proteomes" id="UP000198846"/>
    </source>
</evidence>
<proteinExistence type="predicted"/>
<dbReference type="EMBL" id="FNQK01000020">
    <property type="protein sequence ID" value="SEA60839.1"/>
    <property type="molecule type" value="Genomic_DNA"/>
</dbReference>
<keyword evidence="1" id="KW-0732">Signal</keyword>
<gene>
    <name evidence="3" type="ORF">SAMN04487990_12037</name>
</gene>
<dbReference type="STRING" id="283786.SAMN04487990_12037"/>
<sequence length="156" mass="17870">MKTKIILITLLMTTLSVFSQISPDITVTNEKFDPKTVAVPFVVLDEAPRFKKCKKITGNQLKKCFENHLNDFILNEIKYPEPYEKDALSARVFVAFKINRKGEIIDIKTRSNQKEKELFEKEVIRIINTIPKLKAGKHKGQKVTTSYSTVVTIAIQ</sequence>
<dbReference type="OrthoDB" id="1522859at2"/>
<dbReference type="RefSeq" id="WP_092136141.1">
    <property type="nucleotide sequence ID" value="NZ_FNQK01000020.1"/>
</dbReference>
<protein>
    <submittedName>
        <fullName evidence="3">TonB protein C-terminal</fullName>
    </submittedName>
</protein>
<dbReference type="SUPFAM" id="SSF74653">
    <property type="entry name" value="TolA/TonB C-terminal domain"/>
    <property type="match status" value="1"/>
</dbReference>
<dbReference type="AlphaFoldDB" id="A0A1H4CKI9"/>
<feature type="domain" description="TonB C-terminal" evidence="2">
    <location>
        <begin position="76"/>
        <end position="148"/>
    </location>
</feature>
<feature type="chain" id="PRO_5011552966" evidence="1">
    <location>
        <begin position="20"/>
        <end position="156"/>
    </location>
</feature>
<feature type="signal peptide" evidence="1">
    <location>
        <begin position="1"/>
        <end position="19"/>
    </location>
</feature>
<accession>A0A1H4CKI9</accession>
<dbReference type="GO" id="GO:0055085">
    <property type="term" value="P:transmembrane transport"/>
    <property type="evidence" value="ECO:0007669"/>
    <property type="project" value="InterPro"/>
</dbReference>
<reference evidence="4" key="1">
    <citation type="submission" date="2016-10" db="EMBL/GenBank/DDBJ databases">
        <authorList>
            <person name="Varghese N."/>
            <person name="Submissions S."/>
        </authorList>
    </citation>
    <scope>NUCLEOTIDE SEQUENCE [LARGE SCALE GENOMIC DNA]</scope>
    <source>
        <strain evidence="4">DSM 23842</strain>
    </source>
</reference>
<dbReference type="Proteomes" id="UP000198846">
    <property type="component" value="Unassembled WGS sequence"/>
</dbReference>
<evidence type="ECO:0000259" key="2">
    <source>
        <dbReference type="Pfam" id="PF03544"/>
    </source>
</evidence>
<evidence type="ECO:0000256" key="1">
    <source>
        <dbReference type="SAM" id="SignalP"/>
    </source>
</evidence>
<evidence type="ECO:0000313" key="3">
    <source>
        <dbReference type="EMBL" id="SEA60839.1"/>
    </source>
</evidence>
<name>A0A1H4CKI9_BIZPA</name>
<dbReference type="Pfam" id="PF03544">
    <property type="entry name" value="TonB_C"/>
    <property type="match status" value="1"/>
</dbReference>
<dbReference type="InterPro" id="IPR037682">
    <property type="entry name" value="TonB_C"/>
</dbReference>
<organism evidence="3 4">
    <name type="scientific">Bizionia paragorgiae</name>
    <dbReference type="NCBI Taxonomy" id="283786"/>
    <lineage>
        <taxon>Bacteria</taxon>
        <taxon>Pseudomonadati</taxon>
        <taxon>Bacteroidota</taxon>
        <taxon>Flavobacteriia</taxon>
        <taxon>Flavobacteriales</taxon>
        <taxon>Flavobacteriaceae</taxon>
        <taxon>Bizionia</taxon>
    </lineage>
</organism>
<dbReference type="Gene3D" id="3.30.1150.10">
    <property type="match status" value="1"/>
</dbReference>
<keyword evidence="4" id="KW-1185">Reference proteome</keyword>